<name>A0AA47KMU3_9GAMM</name>
<dbReference type="RefSeq" id="WP_269579891.1">
    <property type="nucleotide sequence ID" value="NZ_CP114588.1"/>
</dbReference>
<proteinExistence type="predicted"/>
<sequence length="96" mass="11179">MNRYVFFCQPNHCEQFTYLIKGSPSYLAEKEALLEQGLIIEGDVIVADCAETAIEKFRQINLNAIEDYIQHDPTVGFTTFIMEMYHSLRRRLGMKL</sequence>
<organism evidence="1 2">
    <name type="scientific">Salinivibrio kushneri</name>
    <dbReference type="NCBI Taxonomy" id="1908198"/>
    <lineage>
        <taxon>Bacteria</taxon>
        <taxon>Pseudomonadati</taxon>
        <taxon>Pseudomonadota</taxon>
        <taxon>Gammaproteobacteria</taxon>
        <taxon>Vibrionales</taxon>
        <taxon>Vibrionaceae</taxon>
        <taxon>Salinivibrio</taxon>
    </lineage>
</organism>
<dbReference type="AlphaFoldDB" id="A0AA47KMU3"/>
<dbReference type="Proteomes" id="UP001164748">
    <property type="component" value="Chromosome"/>
</dbReference>
<evidence type="ECO:0000313" key="2">
    <source>
        <dbReference type="Proteomes" id="UP001164748"/>
    </source>
</evidence>
<dbReference type="EMBL" id="CP114588">
    <property type="protein sequence ID" value="WBA09796.1"/>
    <property type="molecule type" value="Genomic_DNA"/>
</dbReference>
<accession>A0AA47KMU3</accession>
<protein>
    <submittedName>
        <fullName evidence="1">Uncharacterized protein</fullName>
    </submittedName>
</protein>
<gene>
    <name evidence="1" type="ORF">N8M53_06280</name>
</gene>
<evidence type="ECO:0000313" key="1">
    <source>
        <dbReference type="EMBL" id="WBA09796.1"/>
    </source>
</evidence>
<reference evidence="1" key="1">
    <citation type="submission" date="2022-09" db="EMBL/GenBank/DDBJ databases">
        <authorList>
            <person name="Li Z.-J."/>
        </authorList>
    </citation>
    <scope>NUCLEOTIDE SEQUENCE</scope>
    <source>
        <strain evidence="1">TGB11</strain>
    </source>
</reference>